<dbReference type="GeneID" id="6079651"/>
<organism evidence="2">
    <name type="scientific">Laccaria bicolor (strain S238N-H82 / ATCC MYA-4686)</name>
    <name type="common">Bicoloured deceiver</name>
    <name type="synonym">Laccaria laccata var. bicolor</name>
    <dbReference type="NCBI Taxonomy" id="486041"/>
    <lineage>
        <taxon>Eukaryota</taxon>
        <taxon>Fungi</taxon>
        <taxon>Dikarya</taxon>
        <taxon>Basidiomycota</taxon>
        <taxon>Agaricomycotina</taxon>
        <taxon>Agaricomycetes</taxon>
        <taxon>Agaricomycetidae</taxon>
        <taxon>Agaricales</taxon>
        <taxon>Agaricineae</taxon>
        <taxon>Hydnangiaceae</taxon>
        <taxon>Laccaria</taxon>
    </lineage>
</organism>
<reference evidence="1 2" key="1">
    <citation type="journal article" date="2008" name="Nature">
        <title>The genome of Laccaria bicolor provides insights into mycorrhizal symbiosis.</title>
        <authorList>
            <person name="Martin F."/>
            <person name="Aerts A."/>
            <person name="Ahren D."/>
            <person name="Brun A."/>
            <person name="Danchin E.G.J."/>
            <person name="Duchaussoy F."/>
            <person name="Gibon J."/>
            <person name="Kohler A."/>
            <person name="Lindquist E."/>
            <person name="Pereda V."/>
            <person name="Salamov A."/>
            <person name="Shapiro H.J."/>
            <person name="Wuyts J."/>
            <person name="Blaudez D."/>
            <person name="Buee M."/>
            <person name="Brokstein P."/>
            <person name="Canbaeck B."/>
            <person name="Cohen D."/>
            <person name="Courty P.E."/>
            <person name="Coutinho P.M."/>
            <person name="Delaruelle C."/>
            <person name="Detter J.C."/>
            <person name="Deveau A."/>
            <person name="DiFazio S."/>
            <person name="Duplessis S."/>
            <person name="Fraissinet-Tachet L."/>
            <person name="Lucic E."/>
            <person name="Frey-Klett P."/>
            <person name="Fourrey C."/>
            <person name="Feussner I."/>
            <person name="Gay G."/>
            <person name="Grimwood J."/>
            <person name="Hoegger P.J."/>
            <person name="Jain P."/>
            <person name="Kilaru S."/>
            <person name="Labbe J."/>
            <person name="Lin Y.C."/>
            <person name="Legue V."/>
            <person name="Le Tacon F."/>
            <person name="Marmeisse R."/>
            <person name="Melayah D."/>
            <person name="Montanini B."/>
            <person name="Muratet M."/>
            <person name="Nehls U."/>
            <person name="Niculita-Hirzel H."/>
            <person name="Oudot-Le Secq M.P."/>
            <person name="Peter M."/>
            <person name="Quesneville H."/>
            <person name="Rajashekar B."/>
            <person name="Reich M."/>
            <person name="Rouhier N."/>
            <person name="Schmutz J."/>
            <person name="Yin T."/>
            <person name="Chalot M."/>
            <person name="Henrissat B."/>
            <person name="Kuees U."/>
            <person name="Lucas S."/>
            <person name="Van de Peer Y."/>
            <person name="Podila G.K."/>
            <person name="Polle A."/>
            <person name="Pukkila P.J."/>
            <person name="Richardson P.M."/>
            <person name="Rouze P."/>
            <person name="Sanders I.R."/>
            <person name="Stajich J.E."/>
            <person name="Tunlid A."/>
            <person name="Tuskan G."/>
            <person name="Grigoriev I.V."/>
        </authorList>
    </citation>
    <scope>NUCLEOTIDE SEQUENCE [LARGE SCALE GENOMIC DNA]</scope>
    <source>
        <strain evidence="2">S238N-H82 / ATCC MYA-4686</strain>
    </source>
</reference>
<dbReference type="RefSeq" id="XP_001883936.1">
    <property type="nucleotide sequence ID" value="XM_001883901.1"/>
</dbReference>
<dbReference type="EMBL" id="DS547113">
    <property type="protein sequence ID" value="EDR05378.1"/>
    <property type="molecule type" value="Genomic_DNA"/>
</dbReference>
<protein>
    <submittedName>
        <fullName evidence="1">Predicted protein</fullName>
    </submittedName>
</protein>
<sequence length="733" mass="82055">MIWLNASLIRYSAEKRILPDTQVAAQPGVQTRDLMSYLSNVKCWANRNKQSVYALKRDQMKCFDYLSPEGFYDADPDALVISSSSMQKDDPHLKDARLSLRVAMVEATDDSYIFSRSLVSLQRNALAMERFQYAYGWLTQWAKLKAYVLSATGDHPDTVKFQSVSTGRGVNPLAITEHDVALIKDDLDFLRTKVNDPTSRFVELKDFIESFQFPKVIGRLPITLIRKIVSQNVVSRCRALLSLQSLKQPDAEALDRLIIQKVHDALGFPFQPSTSIATLPVLYHGFDFPSIARINAGISSVTGAATGGKSLVMKIPGRNISILHGEQVGLIIALVLAGDLVRNDLVKILTDHLNSVRLIVDSQTDVPQVPRPGYMNGRSYYRWILSLINRSRAVVSYTAGHSDPSTLEARMNGEADFLATSSQKIYAELPHAPIPSFFMNDFTIYSQTDGWIESNVMHFIDILMARKTATALGIGHDLRMSTWAHDPGPPPDFPYTKAVSAHSAAVQLYARSGQLATAEVLYKRGKRDNDLCCLGCDATGDMRHIFVHCKEYERWREDARRELMERTELKLVNMQTEEAVKTGLLVAANVGGCLIVTIVTRLRSHLNAKKCNVHSFFKFSSSLRLQSLQCRCSRTDLNGSSDWLTTWECKRSLCFLGAPIVDLTPLVIVHLFPLGLGVEPRGTLSERGGGIAIVQGPNLSILVFKRLNIVTQDPFYMNKTIFQRSDFERWRNG</sequence>
<name>B0DJC0_LACBS</name>
<proteinExistence type="predicted"/>
<dbReference type="KEGG" id="lbc:LACBIDRAFT_329822"/>
<accession>B0DJC0</accession>
<keyword evidence="2" id="KW-1185">Reference proteome</keyword>
<gene>
    <name evidence="1" type="ORF">LACBIDRAFT_329822</name>
</gene>
<evidence type="ECO:0000313" key="2">
    <source>
        <dbReference type="Proteomes" id="UP000001194"/>
    </source>
</evidence>
<dbReference type="OrthoDB" id="3251015at2759"/>
<evidence type="ECO:0000313" key="1">
    <source>
        <dbReference type="EMBL" id="EDR05378.1"/>
    </source>
</evidence>
<dbReference type="Proteomes" id="UP000001194">
    <property type="component" value="Unassembled WGS sequence"/>
</dbReference>
<dbReference type="InParanoid" id="B0DJC0"/>
<dbReference type="HOGENOM" id="CLU_010866_0_0_1"/>
<dbReference type="AlphaFoldDB" id="B0DJC0"/>